<evidence type="ECO:0000259" key="4">
    <source>
        <dbReference type="PROSITE" id="PS51786"/>
    </source>
</evidence>
<keyword evidence="1" id="KW-0720">Serine protease</keyword>
<dbReference type="Pfam" id="PF05362">
    <property type="entry name" value="Lon_C"/>
    <property type="match status" value="1"/>
</dbReference>
<dbReference type="EC" id="3.4.21.53" evidence="1"/>
<feature type="active site" evidence="1">
    <location>
        <position position="234"/>
    </location>
</feature>
<dbReference type="GO" id="GO:0004176">
    <property type="term" value="F:ATP-dependent peptidase activity"/>
    <property type="evidence" value="ECO:0007669"/>
    <property type="project" value="UniProtKB-UniRule"/>
</dbReference>
<evidence type="ECO:0000256" key="1">
    <source>
        <dbReference type="PROSITE-ProRule" id="PRU01122"/>
    </source>
</evidence>
<dbReference type="SMART" id="SM00228">
    <property type="entry name" value="PDZ"/>
    <property type="match status" value="1"/>
</dbReference>
<dbReference type="InterPro" id="IPR014721">
    <property type="entry name" value="Ribsml_uS5_D2-typ_fold_subgr"/>
</dbReference>
<comment type="similarity">
    <text evidence="1">Belongs to the peptidase S16 family.</text>
</comment>
<sequence>MKQNKRYFIVFAVVVVLAFFLAQYRLPYYIYQPGSADDLNPVVQVQDGFNSDGEMHLVTVSGGPATPIRYVIAKILPYHEIYDIEDILPEGVSQNEYHHAQLQVMESSQEAAQVVAYQAAGKDITINYEGVYVMSVGQDMPAEGKLEIGDRIIEVNGKEIKKSEELIDLIAPLNVGDSVEVTFERKDKKMTETVSLQKHPEEERAIMGIGLVTDRSVKVDPPVNFKSGEIGGPSAGLMFSLEIYDQLTESDITKGYQVAGTGEISYEGKVGRIGGIDKKVVASDEEGIEIFFAPNEGGKEGSNYEVAKKTAEDIGTDMKIVPVDTFEEALQYLKDLDPKTEE</sequence>
<dbReference type="OrthoDB" id="2356897at2"/>
<reference evidence="5 6" key="1">
    <citation type="submission" date="2013-08" db="EMBL/GenBank/DDBJ databases">
        <title>Genome of Pontibacillus chungwhensis.</title>
        <authorList>
            <person name="Wang Q."/>
            <person name="Wang G."/>
        </authorList>
    </citation>
    <scope>NUCLEOTIDE SEQUENCE [LARGE SCALE GENOMIC DNA]</scope>
    <source>
        <strain evidence="5 6">BH030062</strain>
    </source>
</reference>
<dbReference type="Pfam" id="PF13180">
    <property type="entry name" value="PDZ_2"/>
    <property type="match status" value="1"/>
</dbReference>
<feature type="active site" evidence="1">
    <location>
        <position position="279"/>
    </location>
</feature>
<gene>
    <name evidence="5" type="ORF">N780_00025</name>
</gene>
<feature type="domain" description="Lon proteolytic" evidence="4">
    <location>
        <begin position="229"/>
        <end position="336"/>
    </location>
</feature>
<proteinExistence type="inferred from homology"/>
<evidence type="ECO:0000313" key="5">
    <source>
        <dbReference type="EMBL" id="KGP92025.1"/>
    </source>
</evidence>
<dbReference type="SUPFAM" id="SSF54211">
    <property type="entry name" value="Ribosomal protein S5 domain 2-like"/>
    <property type="match status" value="1"/>
</dbReference>
<dbReference type="InterPro" id="IPR036034">
    <property type="entry name" value="PDZ_sf"/>
</dbReference>
<dbReference type="PROSITE" id="PS51786">
    <property type="entry name" value="LON_PROTEOLYTIC"/>
    <property type="match status" value="1"/>
</dbReference>
<dbReference type="GO" id="GO:0030163">
    <property type="term" value="P:protein catabolic process"/>
    <property type="evidence" value="ECO:0007669"/>
    <property type="project" value="InterPro"/>
</dbReference>
<dbReference type="GO" id="GO:0004252">
    <property type="term" value="F:serine-type endopeptidase activity"/>
    <property type="evidence" value="ECO:0007669"/>
    <property type="project" value="UniProtKB-UniRule"/>
</dbReference>
<dbReference type="EMBL" id="AVBG01000003">
    <property type="protein sequence ID" value="KGP92025.1"/>
    <property type="molecule type" value="Genomic_DNA"/>
</dbReference>
<comment type="catalytic activity">
    <reaction evidence="1">
        <text>Hydrolysis of proteins in presence of ATP.</text>
        <dbReference type="EC" id="3.4.21.53"/>
    </reaction>
</comment>
<dbReference type="SUPFAM" id="SSF50156">
    <property type="entry name" value="PDZ domain-like"/>
    <property type="match status" value="1"/>
</dbReference>
<dbReference type="RefSeq" id="WP_036780830.1">
    <property type="nucleotide sequence ID" value="NZ_AVBG01000003.1"/>
</dbReference>
<keyword evidence="2" id="KW-1133">Transmembrane helix</keyword>
<dbReference type="NCBIfam" id="NF041438">
    <property type="entry name" value="SepM_fam_S16"/>
    <property type="match status" value="1"/>
</dbReference>
<keyword evidence="1" id="KW-0378">Hydrolase</keyword>
<name>A0A0A2VEE7_9BACI</name>
<dbReference type="PROSITE" id="PS50106">
    <property type="entry name" value="PDZ"/>
    <property type="match status" value="1"/>
</dbReference>
<evidence type="ECO:0000313" key="6">
    <source>
        <dbReference type="Proteomes" id="UP000030153"/>
    </source>
</evidence>
<dbReference type="GO" id="GO:0005524">
    <property type="term" value="F:ATP binding"/>
    <property type="evidence" value="ECO:0007669"/>
    <property type="project" value="InterPro"/>
</dbReference>
<keyword evidence="1" id="KW-0645">Protease</keyword>
<dbReference type="eggNOG" id="COG3480">
    <property type="taxonomic scope" value="Bacteria"/>
</dbReference>
<accession>A0A0A2VEE7</accession>
<dbReference type="InterPro" id="IPR001478">
    <property type="entry name" value="PDZ"/>
</dbReference>
<dbReference type="InterPro" id="IPR008269">
    <property type="entry name" value="Lon_proteolytic"/>
</dbReference>
<feature type="transmembrane region" description="Helical" evidence="2">
    <location>
        <begin position="7"/>
        <end position="26"/>
    </location>
</feature>
<dbReference type="InterPro" id="IPR020568">
    <property type="entry name" value="Ribosomal_Su5_D2-typ_SF"/>
</dbReference>
<feature type="domain" description="PDZ" evidence="3">
    <location>
        <begin position="101"/>
        <end position="161"/>
    </location>
</feature>
<dbReference type="AlphaFoldDB" id="A0A0A2VEE7"/>
<organism evidence="5 6">
    <name type="scientific">Pontibacillus chungwhensis BH030062</name>
    <dbReference type="NCBI Taxonomy" id="1385513"/>
    <lineage>
        <taxon>Bacteria</taxon>
        <taxon>Bacillati</taxon>
        <taxon>Bacillota</taxon>
        <taxon>Bacilli</taxon>
        <taxon>Bacillales</taxon>
        <taxon>Bacillaceae</taxon>
        <taxon>Pontibacillus</taxon>
    </lineage>
</organism>
<dbReference type="Gene3D" id="3.30.230.10">
    <property type="match status" value="1"/>
</dbReference>
<dbReference type="Proteomes" id="UP000030153">
    <property type="component" value="Unassembled WGS sequence"/>
</dbReference>
<dbReference type="STRING" id="1385513.N780_00025"/>
<dbReference type="InterPro" id="IPR027065">
    <property type="entry name" value="Lon_Prtase"/>
</dbReference>
<keyword evidence="2" id="KW-0472">Membrane</keyword>
<dbReference type="PANTHER" id="PTHR10046">
    <property type="entry name" value="ATP DEPENDENT LON PROTEASE FAMILY MEMBER"/>
    <property type="match status" value="1"/>
</dbReference>
<keyword evidence="2" id="KW-0812">Transmembrane</keyword>
<dbReference type="GO" id="GO:0006508">
    <property type="term" value="P:proteolysis"/>
    <property type="evidence" value="ECO:0007669"/>
    <property type="project" value="UniProtKB-KW"/>
</dbReference>
<evidence type="ECO:0000259" key="3">
    <source>
        <dbReference type="PROSITE" id="PS50106"/>
    </source>
</evidence>
<keyword evidence="6" id="KW-1185">Reference proteome</keyword>
<evidence type="ECO:0000256" key="2">
    <source>
        <dbReference type="SAM" id="Phobius"/>
    </source>
</evidence>
<comment type="caution">
    <text evidence="5">The sequence shown here is derived from an EMBL/GenBank/DDBJ whole genome shotgun (WGS) entry which is preliminary data.</text>
</comment>
<protein>
    <recommendedName>
        <fullName evidence="1">endopeptidase La</fullName>
        <ecNumber evidence="1">3.4.21.53</ecNumber>
    </recommendedName>
</protein>